<protein>
    <recommendedName>
        <fullName evidence="4 5">Small ribosomal subunit protein bS21</fullName>
    </recommendedName>
</protein>
<dbReference type="HAMAP" id="MF_00358">
    <property type="entry name" value="Ribosomal_bS21"/>
    <property type="match status" value="1"/>
</dbReference>
<dbReference type="InterPro" id="IPR038380">
    <property type="entry name" value="Ribosomal_bS21_sf"/>
</dbReference>
<dbReference type="GO" id="GO:0006412">
    <property type="term" value="P:translation"/>
    <property type="evidence" value="ECO:0007669"/>
    <property type="project" value="UniProtKB-UniRule"/>
</dbReference>
<dbReference type="InterPro" id="IPR001911">
    <property type="entry name" value="Ribosomal_bS21"/>
</dbReference>
<keyword evidence="3 5" id="KW-0687">Ribonucleoprotein</keyword>
<evidence type="ECO:0000256" key="7">
    <source>
        <dbReference type="SAM" id="MobiDB-lite"/>
    </source>
</evidence>
<dbReference type="Gene3D" id="1.20.5.1150">
    <property type="entry name" value="Ribosomal protein S8"/>
    <property type="match status" value="1"/>
</dbReference>
<proteinExistence type="inferred from homology"/>
<evidence type="ECO:0000256" key="1">
    <source>
        <dbReference type="ARBA" id="ARBA00006640"/>
    </source>
</evidence>
<dbReference type="Pfam" id="PF01165">
    <property type="entry name" value="Ribosomal_S21"/>
    <property type="match status" value="1"/>
</dbReference>
<dbReference type="AlphaFoldDB" id="A0A6J4UTG2"/>
<organism evidence="8">
    <name type="scientific">uncultured Synechococcales cyanobacterium</name>
    <dbReference type="NCBI Taxonomy" id="1936017"/>
    <lineage>
        <taxon>Bacteria</taxon>
        <taxon>Bacillati</taxon>
        <taxon>Cyanobacteriota</taxon>
        <taxon>Cyanophyceae</taxon>
        <taxon>Synechococcales</taxon>
        <taxon>environmental samples</taxon>
    </lineage>
</organism>
<feature type="region of interest" description="Disordered" evidence="7">
    <location>
        <begin position="41"/>
        <end position="64"/>
    </location>
</feature>
<feature type="compositionally biased region" description="Basic residues" evidence="7">
    <location>
        <begin position="44"/>
        <end position="64"/>
    </location>
</feature>
<evidence type="ECO:0000256" key="3">
    <source>
        <dbReference type="ARBA" id="ARBA00023274"/>
    </source>
</evidence>
<evidence type="ECO:0000256" key="5">
    <source>
        <dbReference type="HAMAP-Rule" id="MF_00358"/>
    </source>
</evidence>
<dbReference type="GO" id="GO:0003735">
    <property type="term" value="F:structural constituent of ribosome"/>
    <property type="evidence" value="ECO:0007669"/>
    <property type="project" value="InterPro"/>
</dbReference>
<gene>
    <name evidence="5" type="primary">rpsU</name>
    <name evidence="5" type="synonym">rps21</name>
    <name evidence="8" type="ORF">AVDCRST_MAG81-231</name>
</gene>
<keyword evidence="2 5" id="KW-0689">Ribosomal protein</keyword>
<dbReference type="EMBL" id="CADCWO010000019">
    <property type="protein sequence ID" value="CAA9556006.1"/>
    <property type="molecule type" value="Genomic_DNA"/>
</dbReference>
<dbReference type="PANTHER" id="PTHR21109:SF0">
    <property type="entry name" value="SMALL RIBOSOMAL SUBUNIT PROTEIN BS21M"/>
    <property type="match status" value="1"/>
</dbReference>
<name>A0A6J4UTG2_9CYAN</name>
<dbReference type="NCBIfam" id="TIGR00030">
    <property type="entry name" value="S21p"/>
    <property type="match status" value="1"/>
</dbReference>
<dbReference type="PROSITE" id="PS01181">
    <property type="entry name" value="RIBOSOMAL_S21"/>
    <property type="match status" value="1"/>
</dbReference>
<sequence>MAQVIPGDGEWIDSALRRFKREVSKAGIMADARKHRHFETPLEKRKRKATAVRKSKRFSRRSKP</sequence>
<dbReference type="GO" id="GO:0005840">
    <property type="term" value="C:ribosome"/>
    <property type="evidence" value="ECO:0007669"/>
    <property type="project" value="UniProtKB-KW"/>
</dbReference>
<comment type="similarity">
    <text evidence="1 5 6">Belongs to the bacterial ribosomal protein bS21 family.</text>
</comment>
<accession>A0A6J4UTG2</accession>
<dbReference type="PANTHER" id="PTHR21109">
    <property type="entry name" value="MITOCHONDRIAL 28S RIBOSOMAL PROTEIN S21"/>
    <property type="match status" value="1"/>
</dbReference>
<evidence type="ECO:0000256" key="2">
    <source>
        <dbReference type="ARBA" id="ARBA00022980"/>
    </source>
</evidence>
<reference evidence="8" key="1">
    <citation type="submission" date="2020-02" db="EMBL/GenBank/DDBJ databases">
        <authorList>
            <person name="Meier V. D."/>
        </authorList>
    </citation>
    <scope>NUCLEOTIDE SEQUENCE</scope>
    <source>
        <strain evidence="8">AVDCRST_MAG81</strain>
    </source>
</reference>
<dbReference type="GO" id="GO:1990904">
    <property type="term" value="C:ribonucleoprotein complex"/>
    <property type="evidence" value="ECO:0007669"/>
    <property type="project" value="UniProtKB-KW"/>
</dbReference>
<dbReference type="PRINTS" id="PR00976">
    <property type="entry name" value="RIBOSOMALS21"/>
</dbReference>
<evidence type="ECO:0000256" key="4">
    <source>
        <dbReference type="ARBA" id="ARBA00035135"/>
    </source>
</evidence>
<dbReference type="InterPro" id="IPR018278">
    <property type="entry name" value="Ribosomal_bS21_CS"/>
</dbReference>
<evidence type="ECO:0000256" key="6">
    <source>
        <dbReference type="RuleBase" id="RU000667"/>
    </source>
</evidence>
<evidence type="ECO:0000313" key="8">
    <source>
        <dbReference type="EMBL" id="CAA9556006.1"/>
    </source>
</evidence>